<name>A0ABS3K9W6_9PROT</name>
<protein>
    <recommendedName>
        <fullName evidence="4">Helix-turn-helix domain-containing protein</fullName>
    </recommendedName>
</protein>
<evidence type="ECO:0008006" key="4">
    <source>
        <dbReference type="Google" id="ProtNLM"/>
    </source>
</evidence>
<comment type="caution">
    <text evidence="2">The sequence shown here is derived from an EMBL/GenBank/DDBJ whole genome shotgun (WGS) entry which is preliminary data.</text>
</comment>
<feature type="region of interest" description="Disordered" evidence="1">
    <location>
        <begin position="219"/>
        <end position="238"/>
    </location>
</feature>
<evidence type="ECO:0000313" key="2">
    <source>
        <dbReference type="EMBL" id="MBO1074247.1"/>
    </source>
</evidence>
<evidence type="ECO:0000256" key="1">
    <source>
        <dbReference type="SAM" id="MobiDB-lite"/>
    </source>
</evidence>
<dbReference type="EMBL" id="JACTNF010000004">
    <property type="protein sequence ID" value="MBO1074247.1"/>
    <property type="molecule type" value="Genomic_DNA"/>
</dbReference>
<evidence type="ECO:0000313" key="3">
    <source>
        <dbReference type="Proteomes" id="UP001518990"/>
    </source>
</evidence>
<gene>
    <name evidence="2" type="ORF">IAI60_06475</name>
</gene>
<dbReference type="Gene3D" id="1.10.10.60">
    <property type="entry name" value="Homeodomain-like"/>
    <property type="match status" value="1"/>
</dbReference>
<reference evidence="2 3" key="1">
    <citation type="submission" date="2020-09" db="EMBL/GenBank/DDBJ databases">
        <title>Roseomonas.</title>
        <authorList>
            <person name="Zhu W."/>
        </authorList>
    </citation>
    <scope>NUCLEOTIDE SEQUENCE [LARGE SCALE GENOMIC DNA]</scope>
    <source>
        <strain evidence="2 3">1311</strain>
    </source>
</reference>
<accession>A0ABS3K9W6</accession>
<sequence>MAGVPKAGVNWREIELAWKGGASPSKLAKLHNVTRQAIENRRDRHGWERDEAAAALAATETGQRTIEPQTKADRRIIADGKRTLANMQMVLEVLAEGSSVRLAAQRIGMPESTLRAWMKADQDFARMAAAAEAEAGIRAVERVNAAGARGEWKADAWMLERMRATREDFAPVPAGVATVPGIPLLQLVFTDRGVAEALAARMTGDGPSAVFVKHSDGTQEQIRPGAGARPVIEPEREG</sequence>
<dbReference type="RefSeq" id="WP_207445814.1">
    <property type="nucleotide sequence ID" value="NZ_JACTNF010000004.1"/>
</dbReference>
<keyword evidence="3" id="KW-1185">Reference proteome</keyword>
<organism evidence="2 3">
    <name type="scientific">Roseomonas marmotae</name>
    <dbReference type="NCBI Taxonomy" id="2768161"/>
    <lineage>
        <taxon>Bacteria</taxon>
        <taxon>Pseudomonadati</taxon>
        <taxon>Pseudomonadota</taxon>
        <taxon>Alphaproteobacteria</taxon>
        <taxon>Acetobacterales</taxon>
        <taxon>Roseomonadaceae</taxon>
        <taxon>Roseomonas</taxon>
    </lineage>
</organism>
<dbReference type="Proteomes" id="UP001518990">
    <property type="component" value="Unassembled WGS sequence"/>
</dbReference>
<proteinExistence type="predicted"/>